<dbReference type="GO" id="GO:0009654">
    <property type="term" value="C:photosystem II oxygen evolving complex"/>
    <property type="evidence" value="ECO:0007669"/>
    <property type="project" value="InterPro"/>
</dbReference>
<dbReference type="PROSITE" id="PS51257">
    <property type="entry name" value="PROKAR_LIPOPROTEIN"/>
    <property type="match status" value="1"/>
</dbReference>
<proteinExistence type="predicted"/>
<dbReference type="GO" id="GO:0019898">
    <property type="term" value="C:extrinsic component of membrane"/>
    <property type="evidence" value="ECO:0007669"/>
    <property type="project" value="InterPro"/>
</dbReference>
<dbReference type="PANTHER" id="PTHR31407">
    <property type="match status" value="1"/>
</dbReference>
<evidence type="ECO:0000313" key="4">
    <source>
        <dbReference type="Proteomes" id="UP000008206"/>
    </source>
</evidence>
<dbReference type="eggNOG" id="ENOG502ZCA9">
    <property type="taxonomic scope" value="Bacteria"/>
</dbReference>
<dbReference type="KEGG" id="cyj:Cyan7822_3867"/>
<evidence type="ECO:0000313" key="3">
    <source>
        <dbReference type="EMBL" id="ADN15798.1"/>
    </source>
</evidence>
<feature type="signal peptide" evidence="1">
    <location>
        <begin position="1"/>
        <end position="21"/>
    </location>
</feature>
<dbReference type="InterPro" id="IPR016123">
    <property type="entry name" value="Mog1/PsbP_a/b/a-sand"/>
</dbReference>
<keyword evidence="4" id="KW-1185">Reference proteome</keyword>
<feature type="chain" id="PRO_5003141337" evidence="1">
    <location>
        <begin position="22"/>
        <end position="183"/>
    </location>
</feature>
<dbReference type="GO" id="GO:0005509">
    <property type="term" value="F:calcium ion binding"/>
    <property type="evidence" value="ECO:0007669"/>
    <property type="project" value="InterPro"/>
</dbReference>
<feature type="domain" description="PsbP C-terminal" evidence="2">
    <location>
        <begin position="26"/>
        <end position="182"/>
    </location>
</feature>
<protein>
    <submittedName>
        <fullName evidence="3">Photosystem II oxygen evolving complex protein PsbP</fullName>
    </submittedName>
</protein>
<accession>E0UJ95</accession>
<dbReference type="NCBIfam" id="NF040946">
    <property type="entry name" value="PSII_PsbP"/>
    <property type="match status" value="1"/>
</dbReference>
<dbReference type="GO" id="GO:0015979">
    <property type="term" value="P:photosynthesis"/>
    <property type="evidence" value="ECO:0007669"/>
    <property type="project" value="InterPro"/>
</dbReference>
<name>E0UJ95_GLOV7</name>
<dbReference type="RefSeq" id="WP_013323866.1">
    <property type="nucleotide sequence ID" value="NC_014501.1"/>
</dbReference>
<dbReference type="EMBL" id="CP002198">
    <property type="protein sequence ID" value="ADN15798.1"/>
    <property type="molecule type" value="Genomic_DNA"/>
</dbReference>
<dbReference type="SUPFAM" id="SSF55724">
    <property type="entry name" value="Mog1p/PsbP-like"/>
    <property type="match status" value="1"/>
</dbReference>
<dbReference type="AlphaFoldDB" id="E0UJ95"/>
<dbReference type="STRING" id="497965.Cyan7822_3867"/>
<dbReference type="PANTHER" id="PTHR31407:SF16">
    <property type="entry name" value="PSBP DOMAIN-CONTAINING PROTEIN 7, CHLOROPLASTIC"/>
    <property type="match status" value="1"/>
</dbReference>
<dbReference type="OrthoDB" id="540197at2"/>
<dbReference type="HOGENOM" id="CLU_039569_2_0_3"/>
<organism evidence="3 4">
    <name type="scientific">Gloeothece verrucosa (strain PCC 7822)</name>
    <name type="common">Cyanothece sp. (strain PCC 7822)</name>
    <dbReference type="NCBI Taxonomy" id="497965"/>
    <lineage>
        <taxon>Bacteria</taxon>
        <taxon>Bacillati</taxon>
        <taxon>Cyanobacteriota</taxon>
        <taxon>Cyanophyceae</taxon>
        <taxon>Oscillatoriophycideae</taxon>
        <taxon>Chroococcales</taxon>
        <taxon>Aphanothecaceae</taxon>
        <taxon>Gloeothece</taxon>
        <taxon>Gloeothece verrucosa</taxon>
    </lineage>
</organism>
<gene>
    <name evidence="3" type="ordered locus">Cyan7822_3867</name>
</gene>
<reference evidence="4" key="1">
    <citation type="journal article" date="2011" name="MBio">
        <title>Novel metabolic attributes of the genus Cyanothece, comprising a group of unicellular nitrogen-fixing Cyanobacteria.</title>
        <authorList>
            <person name="Bandyopadhyay A."/>
            <person name="Elvitigala T."/>
            <person name="Welsh E."/>
            <person name="Stockel J."/>
            <person name="Liberton M."/>
            <person name="Min H."/>
            <person name="Sherman L.A."/>
            <person name="Pakrasi H.B."/>
        </authorList>
    </citation>
    <scope>NUCLEOTIDE SEQUENCE [LARGE SCALE GENOMIC DNA]</scope>
    <source>
        <strain evidence="4">PCC 7822</strain>
    </source>
</reference>
<keyword evidence="1" id="KW-0732">Signal</keyword>
<dbReference type="InterPro" id="IPR002683">
    <property type="entry name" value="PsbP_C"/>
</dbReference>
<evidence type="ECO:0000256" key="1">
    <source>
        <dbReference type="SAM" id="SignalP"/>
    </source>
</evidence>
<evidence type="ECO:0000259" key="2">
    <source>
        <dbReference type="Pfam" id="PF01789"/>
    </source>
</evidence>
<sequence length="183" mass="20476">MLRAIVAILVLILNLSLSSCATNVGNLQSYVSPGAGYQFLYPNGWIPVDVKNATQGVDLVYRDLIERSENLSVIISDVPDGKTLSDIGTPSDVGYRFFQTVNNDPNVNRTAELIRADSREENGKTYYILEYQVKLPDNTERHDIASVAVSRGKLYTFNLSTPEQRWNKVKDTFETAVNSFSVY</sequence>
<dbReference type="Proteomes" id="UP000008206">
    <property type="component" value="Chromosome"/>
</dbReference>
<dbReference type="Pfam" id="PF01789">
    <property type="entry name" value="PsbP"/>
    <property type="match status" value="1"/>
</dbReference>
<dbReference type="Gene3D" id="3.40.1000.10">
    <property type="entry name" value="Mog1/PsbP, alpha/beta/alpha sandwich"/>
    <property type="match status" value="1"/>
</dbReference>